<organism evidence="1 2">
    <name type="scientific">Pseudomonas putida</name>
    <name type="common">Arthrobacter siderocapsulatus</name>
    <dbReference type="NCBI Taxonomy" id="303"/>
    <lineage>
        <taxon>Bacteria</taxon>
        <taxon>Pseudomonadati</taxon>
        <taxon>Pseudomonadota</taxon>
        <taxon>Gammaproteobacteria</taxon>
        <taxon>Pseudomonadales</taxon>
        <taxon>Pseudomonadaceae</taxon>
        <taxon>Pseudomonas</taxon>
    </lineage>
</organism>
<gene>
    <name evidence="1" type="ORF">JEU22_18140</name>
</gene>
<accession>A0A8I1JKP3</accession>
<dbReference type="RefSeq" id="WP_198747758.1">
    <property type="nucleotide sequence ID" value="NZ_JAEHTE010000023.1"/>
</dbReference>
<sequence>MTRLLPLDIRRRYSAKIEEITNNPDDFVDKVIDLADFVTKEFENDAERNDAISFVIPYMYENFQKIPSKLVTAPMMLSMLEGVFGKGAPFFGFARTPEYPPFRATSLIAAEHYLATHDSEGIFSFDSQKTRRYVTFIAFEGKNSWKSLRKALADLDESRGSKLQSSMPYFIENMHELCSTSTGASLQKMGGVARVKEIGADLDKICQAVLAGIRKPSENHAAFPFLYDFLKTAIEDLKSSHRISQAEANARYTALLDGVLHTQSRPVNHKHKCWSPMVDELRSYVRKDLDLESVIHLARLSTKEELSELGFSLEANGGIKRFRSILESKVHPSERYQVIDNLDLKFNFSREELLQFSGKRIECDLGL</sequence>
<dbReference type="EMBL" id="JAEHTE010000023">
    <property type="protein sequence ID" value="MBI6885831.1"/>
    <property type="molecule type" value="Genomic_DNA"/>
</dbReference>
<protein>
    <submittedName>
        <fullName evidence="1">Uncharacterized protein</fullName>
    </submittedName>
</protein>
<proteinExistence type="predicted"/>
<name>A0A8I1JKP3_PSEPU</name>
<comment type="caution">
    <text evidence="1">The sequence shown here is derived from an EMBL/GenBank/DDBJ whole genome shotgun (WGS) entry which is preliminary data.</text>
</comment>
<dbReference type="AlphaFoldDB" id="A0A8I1JKP3"/>
<reference evidence="1" key="1">
    <citation type="submission" date="2020-12" db="EMBL/GenBank/DDBJ databases">
        <title>Enhanced detection system for hospital associated transmission using whole genome sequencing surveillance.</title>
        <authorList>
            <person name="Harrison L.H."/>
            <person name="Van Tyne D."/>
            <person name="Marsh J.W."/>
            <person name="Griffith M.P."/>
            <person name="Snyder D.J."/>
            <person name="Cooper V.S."/>
            <person name="Mustapha M."/>
        </authorList>
    </citation>
    <scope>NUCLEOTIDE SEQUENCE</scope>
    <source>
        <strain evidence="1">PSB00042</strain>
    </source>
</reference>
<evidence type="ECO:0000313" key="2">
    <source>
        <dbReference type="Proteomes" id="UP000637061"/>
    </source>
</evidence>
<evidence type="ECO:0000313" key="1">
    <source>
        <dbReference type="EMBL" id="MBI6885831.1"/>
    </source>
</evidence>
<dbReference type="Proteomes" id="UP000637061">
    <property type="component" value="Unassembled WGS sequence"/>
</dbReference>